<dbReference type="PANTHER" id="PTHR16592:SF2">
    <property type="entry name" value="ASTROTACTIN-2"/>
    <property type="match status" value="1"/>
</dbReference>
<dbReference type="EMBL" id="JANIIK010000043">
    <property type="protein sequence ID" value="KAJ3605722.1"/>
    <property type="molecule type" value="Genomic_DNA"/>
</dbReference>
<feature type="region of interest" description="Disordered" evidence="1">
    <location>
        <begin position="138"/>
        <end position="169"/>
    </location>
</feature>
<feature type="signal peptide" evidence="2">
    <location>
        <begin position="1"/>
        <end position="18"/>
    </location>
</feature>
<dbReference type="GO" id="GO:0016020">
    <property type="term" value="C:membrane"/>
    <property type="evidence" value="ECO:0007669"/>
    <property type="project" value="TreeGrafter"/>
</dbReference>
<sequence length="169" mass="18949">GGLIAFLLLILLFTLVLYTRHRWCKRRRVPQKSASTEATHEIHYIPSVLLGPQGRDGPHHHGNSVIGSAGGLHDDYREAGHGQEMHFNGVHAAADATLRKDDGFGGNFADKRVVDPKHDSVEDLMQRFKESFRTPNTTMDMTHFQHSSTHSSSTGRKRGPSHTRGERHR</sequence>
<evidence type="ECO:0000313" key="5">
    <source>
        <dbReference type="Proteomes" id="UP001148018"/>
    </source>
</evidence>
<dbReference type="GO" id="GO:0007158">
    <property type="term" value="P:neuron cell-cell adhesion"/>
    <property type="evidence" value="ECO:0007669"/>
    <property type="project" value="TreeGrafter"/>
</dbReference>
<keyword evidence="2" id="KW-0732">Signal</keyword>
<feature type="non-terminal residue" evidence="4">
    <location>
        <position position="169"/>
    </location>
</feature>
<organism evidence="4 5">
    <name type="scientific">Muraenolepis orangiensis</name>
    <name type="common">Patagonian moray cod</name>
    <dbReference type="NCBI Taxonomy" id="630683"/>
    <lineage>
        <taxon>Eukaryota</taxon>
        <taxon>Metazoa</taxon>
        <taxon>Chordata</taxon>
        <taxon>Craniata</taxon>
        <taxon>Vertebrata</taxon>
        <taxon>Euteleostomi</taxon>
        <taxon>Actinopterygii</taxon>
        <taxon>Neopterygii</taxon>
        <taxon>Teleostei</taxon>
        <taxon>Neoteleostei</taxon>
        <taxon>Acanthomorphata</taxon>
        <taxon>Zeiogadaria</taxon>
        <taxon>Gadariae</taxon>
        <taxon>Gadiformes</taxon>
        <taxon>Muraenolepidoidei</taxon>
        <taxon>Muraenolepididae</taxon>
        <taxon>Muraenolepis</taxon>
    </lineage>
</organism>
<feature type="compositionally biased region" description="Basic residues" evidence="1">
    <location>
        <begin position="155"/>
        <end position="169"/>
    </location>
</feature>
<dbReference type="AlphaFoldDB" id="A0A9Q0ECV4"/>
<evidence type="ECO:0000259" key="3">
    <source>
        <dbReference type="Pfam" id="PF19441"/>
    </source>
</evidence>
<dbReference type="GO" id="GO:0005768">
    <property type="term" value="C:endosome"/>
    <property type="evidence" value="ECO:0007669"/>
    <property type="project" value="TreeGrafter"/>
</dbReference>
<dbReference type="OrthoDB" id="9934301at2759"/>
<dbReference type="Proteomes" id="UP001148018">
    <property type="component" value="Unassembled WGS sequence"/>
</dbReference>
<proteinExistence type="predicted"/>
<feature type="chain" id="PRO_5040252560" description="Astrotactin-1/2 N-terminal domain-containing protein" evidence="2">
    <location>
        <begin position="19"/>
        <end position="169"/>
    </location>
</feature>
<keyword evidence="5" id="KW-1185">Reference proteome</keyword>
<gene>
    <name evidence="4" type="ORF">NHX12_027766</name>
</gene>
<dbReference type="InterPro" id="IPR026995">
    <property type="entry name" value="Astrotactin"/>
</dbReference>
<accession>A0A9Q0ECV4</accession>
<feature type="domain" description="Astrotactin-1/2 N-terminal" evidence="3">
    <location>
        <begin position="2"/>
        <end position="60"/>
    </location>
</feature>
<dbReference type="GO" id="GO:0001764">
    <property type="term" value="P:neuron migration"/>
    <property type="evidence" value="ECO:0007669"/>
    <property type="project" value="InterPro"/>
</dbReference>
<dbReference type="InterPro" id="IPR045575">
    <property type="entry name" value="ASTN_1_2_N"/>
</dbReference>
<evidence type="ECO:0000256" key="2">
    <source>
        <dbReference type="SAM" id="SignalP"/>
    </source>
</evidence>
<evidence type="ECO:0000313" key="4">
    <source>
        <dbReference type="EMBL" id="KAJ3605722.1"/>
    </source>
</evidence>
<evidence type="ECO:0000256" key="1">
    <source>
        <dbReference type="SAM" id="MobiDB-lite"/>
    </source>
</evidence>
<dbReference type="PANTHER" id="PTHR16592">
    <property type="entry name" value="ASTROTACTIN-1-LIKE"/>
    <property type="match status" value="1"/>
</dbReference>
<comment type="caution">
    <text evidence="4">The sequence shown here is derived from an EMBL/GenBank/DDBJ whole genome shotgun (WGS) entry which is preliminary data.</text>
</comment>
<reference evidence="4" key="1">
    <citation type="submission" date="2022-07" db="EMBL/GenBank/DDBJ databases">
        <title>Chromosome-level genome of Muraenolepis orangiensis.</title>
        <authorList>
            <person name="Kim J."/>
        </authorList>
    </citation>
    <scope>NUCLEOTIDE SEQUENCE</scope>
    <source>
        <strain evidence="4">KU_S4_2022</strain>
        <tissue evidence="4">Muscle</tissue>
    </source>
</reference>
<protein>
    <recommendedName>
        <fullName evidence="3">Astrotactin-1/2 N-terminal domain-containing protein</fullName>
    </recommendedName>
</protein>
<name>A0A9Q0ECV4_9TELE</name>
<dbReference type="Pfam" id="PF19441">
    <property type="entry name" value="ASTN_1_2_N"/>
    <property type="match status" value="1"/>
</dbReference>